<name>A0A6J6PY25_9ZZZZ</name>
<evidence type="ECO:0000313" key="14">
    <source>
        <dbReference type="EMBL" id="CAB5013417.1"/>
    </source>
</evidence>
<evidence type="ECO:0000256" key="6">
    <source>
        <dbReference type="ARBA" id="ARBA00023136"/>
    </source>
</evidence>
<evidence type="ECO:0000313" key="10">
    <source>
        <dbReference type="EMBL" id="CAB4339100.1"/>
    </source>
</evidence>
<dbReference type="PROSITE" id="PS50850">
    <property type="entry name" value="MFS"/>
    <property type="match status" value="1"/>
</dbReference>
<keyword evidence="3" id="KW-1003">Cell membrane</keyword>
<feature type="transmembrane region" description="Helical" evidence="7">
    <location>
        <begin position="20"/>
        <end position="43"/>
    </location>
</feature>
<organism evidence="11">
    <name type="scientific">freshwater metagenome</name>
    <dbReference type="NCBI Taxonomy" id="449393"/>
    <lineage>
        <taxon>unclassified sequences</taxon>
        <taxon>metagenomes</taxon>
        <taxon>ecological metagenomes</taxon>
    </lineage>
</organism>
<evidence type="ECO:0000256" key="3">
    <source>
        <dbReference type="ARBA" id="ARBA00022475"/>
    </source>
</evidence>
<dbReference type="GO" id="GO:0005886">
    <property type="term" value="C:plasma membrane"/>
    <property type="evidence" value="ECO:0007669"/>
    <property type="project" value="UniProtKB-SubCell"/>
</dbReference>
<evidence type="ECO:0000313" key="13">
    <source>
        <dbReference type="EMBL" id="CAB4794572.1"/>
    </source>
</evidence>
<protein>
    <submittedName>
        <fullName evidence="11">Unannotated protein</fullName>
    </submittedName>
</protein>
<feature type="transmembrane region" description="Helical" evidence="7">
    <location>
        <begin position="148"/>
        <end position="170"/>
    </location>
</feature>
<sequence length="416" mass="44142">MPKLLIDLTPLREIPAYRRIFTAVSISNIGQQMTAVAVGIQVYSMTHSSFAVGLVGLFQLLPLLALGLFGGAMSDSYDRRMIGLISAVGMATSSVLLLTQALLGSQDVWPLYLFVAMSSGFFAIGNPARQSIIPRIVPREQLQAANSLSMLTWNIGFTLGPLLGGILIGITGKVAVAYAVDAVAFTVMMWAMWALPKLPPMAGAPSKPNLSSVKEGLSFLKGKRNVQMSFYLDIVAMVFGLPRALFPAIALHWYGTSIASSAAIVGMLTAAPALGAAISAIFSGPLHRIYKQGTAIVWSIVGWGTAITAFGLTRNLPLALVLLAIAGAADNVSALYRTTMLQVVVPDEYRGRLQGLFTVVVAGGPRLGDFESGTVAAIGGEQFAVVSGGVACIIFTYVLVQWHKPFMKYDSREPVA</sequence>
<keyword evidence="5 7" id="KW-1133">Transmembrane helix</keyword>
<dbReference type="Gene3D" id="1.20.1250.20">
    <property type="entry name" value="MFS general substrate transporter like domains"/>
    <property type="match status" value="1"/>
</dbReference>
<dbReference type="PANTHER" id="PTHR23513:SF9">
    <property type="entry name" value="ENTEROBACTIN EXPORTER ENTS"/>
    <property type="match status" value="1"/>
</dbReference>
<feature type="transmembrane region" description="Helical" evidence="7">
    <location>
        <begin position="260"/>
        <end position="283"/>
    </location>
</feature>
<gene>
    <name evidence="11" type="ORF">UFOPK2648_00506</name>
    <name evidence="12" type="ORF">UFOPK2824_00686</name>
    <name evidence="13" type="ORF">UFOPK3037_00180</name>
    <name evidence="9" type="ORF">UFOPK3406_00192</name>
    <name evidence="10" type="ORF">UFOPK3925_00827</name>
    <name evidence="14" type="ORF">UFOPK4097_00463</name>
    <name evidence="15" type="ORF">UFOPK4301_00268</name>
</gene>
<feature type="transmembrane region" description="Helical" evidence="7">
    <location>
        <begin position="230"/>
        <end position="254"/>
    </location>
</feature>
<accession>A0A6J6PY25</accession>
<feature type="transmembrane region" description="Helical" evidence="7">
    <location>
        <begin position="295"/>
        <end position="313"/>
    </location>
</feature>
<feature type="transmembrane region" description="Helical" evidence="7">
    <location>
        <begin position="383"/>
        <end position="402"/>
    </location>
</feature>
<reference evidence="11" key="1">
    <citation type="submission" date="2020-05" db="EMBL/GenBank/DDBJ databases">
        <authorList>
            <person name="Chiriac C."/>
            <person name="Salcher M."/>
            <person name="Ghai R."/>
            <person name="Kavagutti S V."/>
        </authorList>
    </citation>
    <scope>NUCLEOTIDE SEQUENCE</scope>
</reference>
<evidence type="ECO:0000256" key="7">
    <source>
        <dbReference type="SAM" id="Phobius"/>
    </source>
</evidence>
<evidence type="ECO:0000256" key="4">
    <source>
        <dbReference type="ARBA" id="ARBA00022692"/>
    </source>
</evidence>
<feature type="transmembrane region" description="Helical" evidence="7">
    <location>
        <begin position="109"/>
        <end position="128"/>
    </location>
</feature>
<feature type="transmembrane region" description="Helical" evidence="7">
    <location>
        <begin position="81"/>
        <end position="103"/>
    </location>
</feature>
<dbReference type="GO" id="GO:0022857">
    <property type="term" value="F:transmembrane transporter activity"/>
    <property type="evidence" value="ECO:0007669"/>
    <property type="project" value="InterPro"/>
</dbReference>
<dbReference type="EMBL" id="CAFAAO010000002">
    <property type="protein sequence ID" value="CAB4794572.1"/>
    <property type="molecule type" value="Genomic_DNA"/>
</dbReference>
<evidence type="ECO:0000259" key="8">
    <source>
        <dbReference type="PROSITE" id="PS50850"/>
    </source>
</evidence>
<dbReference type="Pfam" id="PF05977">
    <property type="entry name" value="MFS_3"/>
    <property type="match status" value="1"/>
</dbReference>
<evidence type="ECO:0000313" key="9">
    <source>
        <dbReference type="EMBL" id="CAB4331058.1"/>
    </source>
</evidence>
<comment type="subcellular location">
    <subcellularLocation>
        <location evidence="1">Cell membrane</location>
        <topology evidence="1">Multi-pass membrane protein</topology>
    </subcellularLocation>
</comment>
<dbReference type="AlphaFoldDB" id="A0A6J6PY25"/>
<evidence type="ECO:0000256" key="1">
    <source>
        <dbReference type="ARBA" id="ARBA00004651"/>
    </source>
</evidence>
<dbReference type="SUPFAM" id="SSF103473">
    <property type="entry name" value="MFS general substrate transporter"/>
    <property type="match status" value="1"/>
</dbReference>
<feature type="transmembrane region" description="Helical" evidence="7">
    <location>
        <begin position="176"/>
        <end position="195"/>
    </location>
</feature>
<evidence type="ECO:0000313" key="11">
    <source>
        <dbReference type="EMBL" id="CAB4704480.1"/>
    </source>
</evidence>
<evidence type="ECO:0000256" key="2">
    <source>
        <dbReference type="ARBA" id="ARBA00022448"/>
    </source>
</evidence>
<keyword evidence="2" id="KW-0813">Transport</keyword>
<dbReference type="EMBL" id="CAEZYC010000018">
    <property type="protein sequence ID" value="CAB4704480.1"/>
    <property type="molecule type" value="Genomic_DNA"/>
</dbReference>
<dbReference type="CDD" id="cd06173">
    <property type="entry name" value="MFS_MefA_like"/>
    <property type="match status" value="1"/>
</dbReference>
<feature type="domain" description="Major facilitator superfamily (MFS) profile" evidence="8">
    <location>
        <begin position="228"/>
        <end position="416"/>
    </location>
</feature>
<keyword evidence="4 7" id="KW-0812">Transmembrane</keyword>
<dbReference type="PANTHER" id="PTHR23513">
    <property type="entry name" value="INTEGRAL MEMBRANE EFFLUX PROTEIN-RELATED"/>
    <property type="match status" value="1"/>
</dbReference>
<evidence type="ECO:0000256" key="5">
    <source>
        <dbReference type="ARBA" id="ARBA00022989"/>
    </source>
</evidence>
<dbReference type="EMBL" id="CAFBQG010000020">
    <property type="protein sequence ID" value="CAB5045415.1"/>
    <property type="molecule type" value="Genomic_DNA"/>
</dbReference>
<dbReference type="EMBL" id="CAESAD010000004">
    <property type="protein sequence ID" value="CAB4339100.1"/>
    <property type="molecule type" value="Genomic_DNA"/>
</dbReference>
<evidence type="ECO:0000313" key="12">
    <source>
        <dbReference type="EMBL" id="CAB4750775.1"/>
    </source>
</evidence>
<dbReference type="InterPro" id="IPR036259">
    <property type="entry name" value="MFS_trans_sf"/>
</dbReference>
<proteinExistence type="predicted"/>
<dbReference type="InterPro" id="IPR020846">
    <property type="entry name" value="MFS_dom"/>
</dbReference>
<dbReference type="EMBL" id="CAEZZD010000094">
    <property type="protein sequence ID" value="CAB4750775.1"/>
    <property type="molecule type" value="Genomic_DNA"/>
</dbReference>
<keyword evidence="6 7" id="KW-0472">Membrane</keyword>
<dbReference type="EMBL" id="CAESAI010000002">
    <property type="protein sequence ID" value="CAB4331058.1"/>
    <property type="molecule type" value="Genomic_DNA"/>
</dbReference>
<dbReference type="EMBL" id="CAFBPK010000004">
    <property type="protein sequence ID" value="CAB5013417.1"/>
    <property type="molecule type" value="Genomic_DNA"/>
</dbReference>
<evidence type="ECO:0000313" key="15">
    <source>
        <dbReference type="EMBL" id="CAB5045415.1"/>
    </source>
</evidence>
<dbReference type="InterPro" id="IPR010290">
    <property type="entry name" value="TM_effector"/>
</dbReference>
<feature type="transmembrane region" description="Helical" evidence="7">
    <location>
        <begin position="49"/>
        <end position="69"/>
    </location>
</feature>